<evidence type="ECO:0000313" key="2">
    <source>
        <dbReference type="EMBL" id="ENN84984.1"/>
    </source>
</evidence>
<sequence>MNMSKAAQRITLTILAGLVIVPAAAHAAAPRPCEDMLKEMRAAKSTAKLSADDKAKVDALEAKAVERCNADDDRRADGFLDDAMKLMKK</sequence>
<proteinExistence type="predicted"/>
<accession>N6TX38</accession>
<dbReference type="PATRIC" id="fig|363754.4.peg.5029"/>
<dbReference type="Proteomes" id="UP000012429">
    <property type="component" value="Unassembled WGS sequence"/>
</dbReference>
<protein>
    <submittedName>
        <fullName evidence="2">Uncharacterized protein</fullName>
    </submittedName>
</protein>
<dbReference type="AlphaFoldDB" id="N6TX38"/>
<feature type="chain" id="PRO_5004125664" evidence="1">
    <location>
        <begin position="28"/>
        <end position="89"/>
    </location>
</feature>
<evidence type="ECO:0000256" key="1">
    <source>
        <dbReference type="SAM" id="SignalP"/>
    </source>
</evidence>
<feature type="signal peptide" evidence="1">
    <location>
        <begin position="1"/>
        <end position="27"/>
    </location>
</feature>
<gene>
    <name evidence="2" type="ORF">RHSP_58430</name>
</gene>
<organism evidence="2 3">
    <name type="scientific">Rhizobium freirei PRF 81</name>
    <dbReference type="NCBI Taxonomy" id="363754"/>
    <lineage>
        <taxon>Bacteria</taxon>
        <taxon>Pseudomonadati</taxon>
        <taxon>Pseudomonadota</taxon>
        <taxon>Alphaproteobacteria</taxon>
        <taxon>Hyphomicrobiales</taxon>
        <taxon>Rhizobiaceae</taxon>
        <taxon>Rhizobium/Agrobacterium group</taxon>
        <taxon>Rhizobium</taxon>
    </lineage>
</organism>
<dbReference type="EMBL" id="AQHN01000084">
    <property type="protein sequence ID" value="ENN84984.1"/>
    <property type="molecule type" value="Genomic_DNA"/>
</dbReference>
<keyword evidence="3" id="KW-1185">Reference proteome</keyword>
<comment type="caution">
    <text evidence="2">The sequence shown here is derived from an EMBL/GenBank/DDBJ whole genome shotgun (WGS) entry which is preliminary data.</text>
</comment>
<name>N6TX38_9HYPH</name>
<keyword evidence="1" id="KW-0732">Signal</keyword>
<reference evidence="2 3" key="1">
    <citation type="journal article" date="2012" name="BMC Genomics">
        <title>Genomic basis of broad host range and environmental adaptability of Rhizobium tropici CIAT 899 and Rhizobium sp. PRF 81 which are used in inoculants for common bean (Phaseolus vulgaris L.).</title>
        <authorList>
            <person name="Ormeno-Orrillo E."/>
            <person name="Menna P."/>
            <person name="Almeida L.G."/>
            <person name="Ollero F.J."/>
            <person name="Nicolas M.F."/>
            <person name="Pains Rodrigues E."/>
            <person name="Shigueyoshi Nakatani A."/>
            <person name="Silva Batista J.S."/>
            <person name="Oliveira Chueire L.M."/>
            <person name="Souza R.C."/>
            <person name="Ribeiro Vasconcelos A.T."/>
            <person name="Megias M."/>
            <person name="Hungria M."/>
            <person name="Martinez-Romero E."/>
        </authorList>
    </citation>
    <scope>NUCLEOTIDE SEQUENCE [LARGE SCALE GENOMIC DNA]</scope>
    <source>
        <strain evidence="2 3">PRF 81</strain>
    </source>
</reference>
<evidence type="ECO:0000313" key="3">
    <source>
        <dbReference type="Proteomes" id="UP000012429"/>
    </source>
</evidence>